<keyword evidence="2" id="KW-1133">Transmembrane helix</keyword>
<feature type="transmembrane region" description="Helical" evidence="2">
    <location>
        <begin position="28"/>
        <end position="47"/>
    </location>
</feature>
<dbReference type="EMBL" id="SMLM01000002">
    <property type="protein sequence ID" value="TFZ02273.1"/>
    <property type="molecule type" value="Genomic_DNA"/>
</dbReference>
<feature type="transmembrane region" description="Helical" evidence="2">
    <location>
        <begin position="107"/>
        <end position="135"/>
    </location>
</feature>
<keyword evidence="4" id="KW-1185">Reference proteome</keyword>
<dbReference type="RefSeq" id="WP_135263800.1">
    <property type="nucleotide sequence ID" value="NZ_SMLM01000002.1"/>
</dbReference>
<evidence type="ECO:0000313" key="4">
    <source>
        <dbReference type="Proteomes" id="UP000298180"/>
    </source>
</evidence>
<keyword evidence="2" id="KW-0812">Transmembrane</keyword>
<keyword evidence="1" id="KW-0175">Coiled coil</keyword>
<sequence>MNHRSFALAFCIGLLALAWVGFSFVGTSWLALVMTVVIAAVYLLGAFELRQFRATTAGLRNALEGLNETPATLPDWLERVPSPLRPVVRSRIEGERGGLPGPALTPYLVGLLVMLGMLGTFLGMVITFKGAVFALEGSTDLQAIRSALAEPIRGLGLSFGTSVAGVAASAMLGLMSAISRRERLEAGRLLDTRVATVLQPFSLTHHRQETVRALQAQARSLPEVVDALHKVMERIERRSEQLDAQLLDRQAQLQREVTLAYSELARNVGASLQESLAANAKTTGETVQPIVEKAMAKIVDESQRLHRRLGDVAQSQVDSLTRQFTAAEQQRLQAWTDALERRAQQVTDRAGAQSLQALEQVSRLLEQSRQLVESRAEVESRWLQQHGERMDKLAQLWRTELGALRQEESQRGEAAVQRLSDLEAAVAQHLATLGAALEVPITRLLNTAAEVPQAAAGVIGQLREEMSRVAERDNLALQERTVLLERLGALVQSVEQASGEQRAAVESMVGSATSVLEQAHARFAQALDSQAAQATDMASRVSGSATELTGLAESFGESVRHFQASHDKLTETLQRVETSLNRSTARSDEQLAYYVAQAREVIDLSIASQQGVIESLRQLQQGKARPQQPVAESLA</sequence>
<dbReference type="Proteomes" id="UP000298180">
    <property type="component" value="Unassembled WGS sequence"/>
</dbReference>
<dbReference type="OrthoDB" id="6053769at2"/>
<proteinExistence type="predicted"/>
<name>A0A4Z0BSL3_9BURK</name>
<evidence type="ECO:0000256" key="2">
    <source>
        <dbReference type="SAM" id="Phobius"/>
    </source>
</evidence>
<evidence type="ECO:0008006" key="5">
    <source>
        <dbReference type="Google" id="ProtNLM"/>
    </source>
</evidence>
<dbReference type="AlphaFoldDB" id="A0A4Z0BSL3"/>
<organism evidence="3 4">
    <name type="scientific">Ramlibacter henchirensis</name>
    <dbReference type="NCBI Taxonomy" id="204072"/>
    <lineage>
        <taxon>Bacteria</taxon>
        <taxon>Pseudomonadati</taxon>
        <taxon>Pseudomonadota</taxon>
        <taxon>Betaproteobacteria</taxon>
        <taxon>Burkholderiales</taxon>
        <taxon>Comamonadaceae</taxon>
        <taxon>Ramlibacter</taxon>
    </lineage>
</organism>
<reference evidence="3 4" key="1">
    <citation type="submission" date="2019-03" db="EMBL/GenBank/DDBJ databases">
        <title>Ramlibacter henchirensis DSM 14656, whole genome shotgun sequence.</title>
        <authorList>
            <person name="Zhang X."/>
            <person name="Feng G."/>
            <person name="Zhu H."/>
        </authorList>
    </citation>
    <scope>NUCLEOTIDE SEQUENCE [LARGE SCALE GENOMIC DNA]</scope>
    <source>
        <strain evidence="3 4">DSM 14656</strain>
    </source>
</reference>
<gene>
    <name evidence="3" type="ORF">EZ313_13445</name>
</gene>
<comment type="caution">
    <text evidence="3">The sequence shown here is derived from an EMBL/GenBank/DDBJ whole genome shotgun (WGS) entry which is preliminary data.</text>
</comment>
<feature type="coiled-coil region" evidence="1">
    <location>
        <begin position="225"/>
        <end position="252"/>
    </location>
</feature>
<keyword evidence="2" id="KW-0472">Membrane</keyword>
<protein>
    <recommendedName>
        <fullName evidence="5">DUF802 domain-containing protein</fullName>
    </recommendedName>
</protein>
<evidence type="ECO:0000313" key="3">
    <source>
        <dbReference type="EMBL" id="TFZ02273.1"/>
    </source>
</evidence>
<evidence type="ECO:0000256" key="1">
    <source>
        <dbReference type="SAM" id="Coils"/>
    </source>
</evidence>
<accession>A0A4Z0BSL3</accession>